<comment type="caution">
    <text evidence="1">The sequence shown here is derived from an EMBL/GenBank/DDBJ whole genome shotgun (WGS) entry which is preliminary data.</text>
</comment>
<dbReference type="RefSeq" id="WP_345180484.1">
    <property type="nucleotide sequence ID" value="NZ_BAABFQ010000007.1"/>
</dbReference>
<reference evidence="2" key="1">
    <citation type="journal article" date="2019" name="Int. J. Syst. Evol. Microbiol.">
        <title>The Global Catalogue of Microorganisms (GCM) 10K type strain sequencing project: providing services to taxonomists for standard genome sequencing and annotation.</title>
        <authorList>
            <consortium name="The Broad Institute Genomics Platform"/>
            <consortium name="The Broad Institute Genome Sequencing Center for Infectious Disease"/>
            <person name="Wu L."/>
            <person name="Ma J."/>
        </authorList>
    </citation>
    <scope>NUCLEOTIDE SEQUENCE [LARGE SCALE GENOMIC DNA]</scope>
    <source>
        <strain evidence="2">KACC 13778</strain>
    </source>
</reference>
<evidence type="ECO:0000313" key="1">
    <source>
        <dbReference type="EMBL" id="MFC5494408.1"/>
    </source>
</evidence>
<keyword evidence="2" id="KW-1185">Reference proteome</keyword>
<dbReference type="Proteomes" id="UP001595956">
    <property type="component" value="Unassembled WGS sequence"/>
</dbReference>
<sequence length="264" mass="28555">MHPLAATAARADASRDWLAISYAEAAPDGWSRCSEVDADRIAAWEARVEAWHRAELGRTHAMSTAGYVLSYYADIAPTVGALFFHVDRRVPSLARGDLAFRTEDTYTYPDGVAVLGRSFWCLPGDEAAGHPDATVVADEHELGAVLRAQVRAHADDFLASYRPSARLPRRALLGAFFDALDSGFGPERPDAEGVTATFGSARVVLPGPTPQFAQGTSYYLAGGEHLTRTRVGCCYYFKVGDDGPCTTCPRTSAEERARRLAEPA</sequence>
<gene>
    <name evidence="1" type="ORF">ACFPKY_14935</name>
</gene>
<accession>A0ABW0N554</accession>
<dbReference type="EMBL" id="JBHSMD010000004">
    <property type="protein sequence ID" value="MFC5494408.1"/>
    <property type="molecule type" value="Genomic_DNA"/>
</dbReference>
<organism evidence="1 2">
    <name type="scientific">Nocardioides caricicola</name>
    <dbReference type="NCBI Taxonomy" id="634770"/>
    <lineage>
        <taxon>Bacteria</taxon>
        <taxon>Bacillati</taxon>
        <taxon>Actinomycetota</taxon>
        <taxon>Actinomycetes</taxon>
        <taxon>Propionibacteriales</taxon>
        <taxon>Nocardioidaceae</taxon>
        <taxon>Nocardioides</taxon>
    </lineage>
</organism>
<evidence type="ECO:0000313" key="2">
    <source>
        <dbReference type="Proteomes" id="UP001595956"/>
    </source>
</evidence>
<proteinExistence type="predicted"/>
<name>A0ABW0N554_9ACTN</name>
<protein>
    <submittedName>
        <fullName evidence="1">(2Fe-2S)-binding protein</fullName>
    </submittedName>
</protein>